<accession>A0A932GMG5</accession>
<proteinExistence type="predicted"/>
<name>A0A932GMG5_UNCTE</name>
<comment type="caution">
    <text evidence="2">The sequence shown here is derived from an EMBL/GenBank/DDBJ whole genome shotgun (WGS) entry which is preliminary data.</text>
</comment>
<sequence length="109" mass="12425">MKILKRKNRIYDTGKFGQPQIRVYHKAGKGKMCPRYLLKCGCCEEKLQIFYSEDGLEIGGVNGAIEDWKEILLPLLQLNARKGGRRTAKGKNIRRARALTPSKGASRYR</sequence>
<evidence type="ECO:0000256" key="1">
    <source>
        <dbReference type="SAM" id="MobiDB-lite"/>
    </source>
</evidence>
<feature type="region of interest" description="Disordered" evidence="1">
    <location>
        <begin position="86"/>
        <end position="109"/>
    </location>
</feature>
<dbReference type="Proteomes" id="UP000741360">
    <property type="component" value="Unassembled WGS sequence"/>
</dbReference>
<organism evidence="2 3">
    <name type="scientific">Tectimicrobiota bacterium</name>
    <dbReference type="NCBI Taxonomy" id="2528274"/>
    <lineage>
        <taxon>Bacteria</taxon>
        <taxon>Pseudomonadati</taxon>
        <taxon>Nitrospinota/Tectimicrobiota group</taxon>
        <taxon>Candidatus Tectimicrobiota</taxon>
    </lineage>
</organism>
<dbReference type="EMBL" id="JACPSX010000008">
    <property type="protein sequence ID" value="MBI3013575.1"/>
    <property type="molecule type" value="Genomic_DNA"/>
</dbReference>
<evidence type="ECO:0000313" key="3">
    <source>
        <dbReference type="Proteomes" id="UP000741360"/>
    </source>
</evidence>
<evidence type="ECO:0000313" key="2">
    <source>
        <dbReference type="EMBL" id="MBI3013575.1"/>
    </source>
</evidence>
<dbReference type="AlphaFoldDB" id="A0A932GMG5"/>
<gene>
    <name evidence="2" type="ORF">HYY65_00590</name>
</gene>
<protein>
    <submittedName>
        <fullName evidence="2">Uncharacterized protein</fullName>
    </submittedName>
</protein>
<reference evidence="2" key="1">
    <citation type="submission" date="2020-07" db="EMBL/GenBank/DDBJ databases">
        <title>Huge and variable diversity of episymbiotic CPR bacteria and DPANN archaea in groundwater ecosystems.</title>
        <authorList>
            <person name="He C.Y."/>
            <person name="Keren R."/>
            <person name="Whittaker M."/>
            <person name="Farag I.F."/>
            <person name="Doudna J."/>
            <person name="Cate J.H.D."/>
            <person name="Banfield J.F."/>
        </authorList>
    </citation>
    <scope>NUCLEOTIDE SEQUENCE</scope>
    <source>
        <strain evidence="2">NC_groundwater_717_Ag_S-0.2um_59_8</strain>
    </source>
</reference>
<feature type="compositionally biased region" description="Basic residues" evidence="1">
    <location>
        <begin position="86"/>
        <end position="97"/>
    </location>
</feature>